<name>A0A5J4PT15_9ZZZZ</name>
<organism evidence="1">
    <name type="scientific">termite gut metagenome</name>
    <dbReference type="NCBI Taxonomy" id="433724"/>
    <lineage>
        <taxon>unclassified sequences</taxon>
        <taxon>metagenomes</taxon>
        <taxon>organismal metagenomes</taxon>
    </lineage>
</organism>
<gene>
    <name evidence="1" type="ORF">EZS27_036757</name>
</gene>
<accession>A0A5J4PT15</accession>
<protein>
    <submittedName>
        <fullName evidence="1">Uncharacterized protein</fullName>
    </submittedName>
</protein>
<proteinExistence type="predicted"/>
<comment type="caution">
    <text evidence="1">The sequence shown here is derived from an EMBL/GenBank/DDBJ whole genome shotgun (WGS) entry which is preliminary data.</text>
</comment>
<dbReference type="AlphaFoldDB" id="A0A5J4PT15"/>
<feature type="non-terminal residue" evidence="1">
    <location>
        <position position="22"/>
    </location>
</feature>
<evidence type="ECO:0000313" key="1">
    <source>
        <dbReference type="EMBL" id="KAA6312282.1"/>
    </source>
</evidence>
<reference evidence="1" key="1">
    <citation type="submission" date="2019-03" db="EMBL/GenBank/DDBJ databases">
        <title>Single cell metagenomics reveals metabolic interactions within the superorganism composed of flagellate Streblomastix strix and complex community of Bacteroidetes bacteria on its surface.</title>
        <authorList>
            <person name="Treitli S.C."/>
            <person name="Kolisko M."/>
            <person name="Husnik F."/>
            <person name="Keeling P."/>
            <person name="Hampl V."/>
        </authorList>
    </citation>
    <scope>NUCLEOTIDE SEQUENCE</scope>
    <source>
        <strain evidence="1">STM</strain>
    </source>
</reference>
<sequence>MLHIGKSTHIVVFVRFAISVFR</sequence>
<dbReference type="EMBL" id="SNRY01006576">
    <property type="protein sequence ID" value="KAA6312282.1"/>
    <property type="molecule type" value="Genomic_DNA"/>
</dbReference>